<feature type="domain" description="YqgF/RNase H-like" evidence="1">
    <location>
        <begin position="257"/>
        <end position="357"/>
    </location>
</feature>
<evidence type="ECO:0000313" key="3">
    <source>
        <dbReference type="RefSeq" id="XP_013911784.1"/>
    </source>
</evidence>
<dbReference type="Pfam" id="PF14639">
    <property type="entry name" value="YqgF"/>
    <property type="match status" value="1"/>
</dbReference>
<dbReference type="Proteomes" id="UP000504617">
    <property type="component" value="Unplaced"/>
</dbReference>
<dbReference type="KEGG" id="tsr:106540990"/>
<dbReference type="GO" id="GO:0034728">
    <property type="term" value="P:nucleosome organization"/>
    <property type="evidence" value="ECO:0007669"/>
    <property type="project" value="TreeGrafter"/>
</dbReference>
<accession>A0A6I9X8E7</accession>
<organism evidence="2 3">
    <name type="scientific">Thamnophis sirtalis</name>
    <dbReference type="NCBI Taxonomy" id="35019"/>
    <lineage>
        <taxon>Eukaryota</taxon>
        <taxon>Metazoa</taxon>
        <taxon>Chordata</taxon>
        <taxon>Craniata</taxon>
        <taxon>Vertebrata</taxon>
        <taxon>Euteleostomi</taxon>
        <taxon>Lepidosauria</taxon>
        <taxon>Squamata</taxon>
        <taxon>Bifurcata</taxon>
        <taxon>Unidentata</taxon>
        <taxon>Episquamata</taxon>
        <taxon>Toxicofera</taxon>
        <taxon>Serpentes</taxon>
        <taxon>Colubroidea</taxon>
        <taxon>Colubridae</taxon>
        <taxon>Natricinae</taxon>
        <taxon>Thamnophis</taxon>
    </lineage>
</organism>
<reference evidence="3" key="1">
    <citation type="submission" date="2025-08" db="UniProtKB">
        <authorList>
            <consortium name="RefSeq"/>
        </authorList>
    </citation>
    <scope>IDENTIFICATION</scope>
</reference>
<dbReference type="Gene3D" id="3.30.420.140">
    <property type="entry name" value="YqgF/RNase H-like domain"/>
    <property type="match status" value="1"/>
</dbReference>
<sequence length="368" mass="42619">MYTICQTAGLDGLAKKFGLTPEQFGENLRDSYQRHETEQFPAEPLELAKDYVCSQFPTPEAVLEGACYMVALQIAREPLVRQVLRQTFQERAKINVAPTKKGKKDVDEAHYAYSFKYLKNKPVKELRDEQFLKISLAKEEGLLTIDISVDMKGVDGYGNDQSYFEEIKAFYYRDEFSHQVQEWNRQRTLAIERALRQFLYPQMAKELTNKLLLEAKECVVKACSRKLYNWLKVAPYRPDQQVEEDEDLMEENQGKGIRVLGIAFSSARNHPVFCALLNGEGEVTDFLRLPHFTKRRNAWREEEREKKAQDIETLKKFLLSKKPHVVTIGGENRDAQMLVEDVKRIVHELEQGHQLHADGGQLLALLQF</sequence>
<dbReference type="OrthoDB" id="343921at2759"/>
<dbReference type="GO" id="GO:0031491">
    <property type="term" value="F:nucleosome binding"/>
    <property type="evidence" value="ECO:0007669"/>
    <property type="project" value="TreeGrafter"/>
</dbReference>
<dbReference type="SUPFAM" id="SSF53098">
    <property type="entry name" value="Ribonuclease H-like"/>
    <property type="match status" value="1"/>
</dbReference>
<keyword evidence="2" id="KW-1185">Reference proteome</keyword>
<dbReference type="InterPro" id="IPR023323">
    <property type="entry name" value="Tex-like_dom_sf"/>
</dbReference>
<dbReference type="InterPro" id="IPR012337">
    <property type="entry name" value="RNaseH-like_sf"/>
</dbReference>
<dbReference type="FunFam" id="1.10.3500.10:FF:000001">
    <property type="entry name" value="Transcription elongation factor spt6"/>
    <property type="match status" value="1"/>
</dbReference>
<dbReference type="InterPro" id="IPR017072">
    <property type="entry name" value="TF_Spt6"/>
</dbReference>
<dbReference type="Gene3D" id="1.10.3500.10">
    <property type="entry name" value="Tex N-terminal region-like"/>
    <property type="match status" value="1"/>
</dbReference>
<dbReference type="AlphaFoldDB" id="A0A6I9X8E7"/>
<dbReference type="PANTHER" id="PTHR10145:SF6">
    <property type="entry name" value="TRANSCRIPTION ELONGATION FACTOR SPT6"/>
    <property type="match status" value="1"/>
</dbReference>
<dbReference type="GO" id="GO:0008023">
    <property type="term" value="C:transcription elongation factor complex"/>
    <property type="evidence" value="ECO:0007669"/>
    <property type="project" value="TreeGrafter"/>
</dbReference>
<dbReference type="GO" id="GO:0042393">
    <property type="term" value="F:histone binding"/>
    <property type="evidence" value="ECO:0007669"/>
    <property type="project" value="TreeGrafter"/>
</dbReference>
<dbReference type="RefSeq" id="XP_013911784.1">
    <property type="nucleotide sequence ID" value="XM_014056309.1"/>
</dbReference>
<feature type="non-terminal residue" evidence="3">
    <location>
        <position position="368"/>
    </location>
</feature>
<dbReference type="SMART" id="SM00732">
    <property type="entry name" value="YqgFc"/>
    <property type="match status" value="1"/>
</dbReference>
<dbReference type="InterPro" id="IPR006641">
    <property type="entry name" value="YqgF/RNaseH-like_dom"/>
</dbReference>
<dbReference type="InterPro" id="IPR055179">
    <property type="entry name" value="Tex-like_central_region"/>
</dbReference>
<dbReference type="PANTHER" id="PTHR10145">
    <property type="entry name" value="TRANSCRIPTION ELONGATION FACTOR SPT6"/>
    <property type="match status" value="1"/>
</dbReference>
<name>A0A6I9X8E7_9SAUR</name>
<dbReference type="InterPro" id="IPR028231">
    <property type="entry name" value="Spt6_YqgF"/>
</dbReference>
<dbReference type="SUPFAM" id="SSF158832">
    <property type="entry name" value="Tex N-terminal region-like"/>
    <property type="match status" value="1"/>
</dbReference>
<dbReference type="InterPro" id="IPR037027">
    <property type="entry name" value="YqgF/RNaseH-like_dom_sf"/>
</dbReference>
<dbReference type="GO" id="GO:0140673">
    <property type="term" value="P:transcription elongation-coupled chromatin remodeling"/>
    <property type="evidence" value="ECO:0007669"/>
    <property type="project" value="InterPro"/>
</dbReference>
<evidence type="ECO:0000313" key="2">
    <source>
        <dbReference type="Proteomes" id="UP000504617"/>
    </source>
</evidence>
<dbReference type="Pfam" id="PF22706">
    <property type="entry name" value="Tex_central_region"/>
    <property type="match status" value="1"/>
</dbReference>
<protein>
    <submittedName>
        <fullName evidence="3">Transcription elongation factor SPT6-like</fullName>
    </submittedName>
</protein>
<dbReference type="GeneID" id="106540990"/>
<proteinExistence type="predicted"/>
<evidence type="ECO:0000259" key="1">
    <source>
        <dbReference type="SMART" id="SM00732"/>
    </source>
</evidence>
<gene>
    <name evidence="3" type="primary">LOC106540990</name>
</gene>